<dbReference type="AlphaFoldDB" id="A0A9P7KJ93"/>
<accession>A0A9P7KJ93</accession>
<reference evidence="7" key="2">
    <citation type="submission" date="2021-10" db="EMBL/GenBank/DDBJ databases">
        <title>Phylogenomics reveals ancestral predisposition of the termite-cultivated fungus Termitomyces towards a domesticated lifestyle.</title>
        <authorList>
            <person name="Auxier B."/>
            <person name="Grum-Grzhimaylo A."/>
            <person name="Cardenas M.E."/>
            <person name="Lodge J.D."/>
            <person name="Laessoe T."/>
            <person name="Pedersen O."/>
            <person name="Smith M.E."/>
            <person name="Kuyper T.W."/>
            <person name="Franco-Molano E.A."/>
            <person name="Baroni T.J."/>
            <person name="Aanen D.K."/>
        </authorList>
    </citation>
    <scope>NUCLEOTIDE SEQUENCE</scope>
    <source>
        <strain evidence="7">D49</strain>
    </source>
</reference>
<keyword evidence="4" id="KW-0539">Nucleus</keyword>
<proteinExistence type="predicted"/>
<reference evidence="7" key="1">
    <citation type="submission" date="2021-02" db="EMBL/GenBank/DDBJ databases">
        <authorList>
            <person name="Nieuwenhuis M."/>
            <person name="Van De Peppel L.J.J."/>
        </authorList>
    </citation>
    <scope>NUCLEOTIDE SEQUENCE</scope>
    <source>
        <strain evidence="7">D49</strain>
    </source>
</reference>
<feature type="compositionally biased region" description="Acidic residues" evidence="5">
    <location>
        <begin position="463"/>
        <end position="511"/>
    </location>
</feature>
<keyword evidence="2" id="KW-0227">DNA damage</keyword>
<dbReference type="EMBL" id="JABCKI010000199">
    <property type="protein sequence ID" value="KAG5651779.1"/>
    <property type="molecule type" value="Genomic_DNA"/>
</dbReference>
<dbReference type="Proteomes" id="UP000717328">
    <property type="component" value="Unassembled WGS sequence"/>
</dbReference>
<feature type="region of interest" description="Disordered" evidence="5">
    <location>
        <begin position="463"/>
        <end position="534"/>
    </location>
</feature>
<dbReference type="InterPro" id="IPR022043">
    <property type="entry name" value="CAF1A_DD"/>
</dbReference>
<dbReference type="GO" id="GO:0006334">
    <property type="term" value="P:nucleosome assembly"/>
    <property type="evidence" value="ECO:0007669"/>
    <property type="project" value="TreeGrafter"/>
</dbReference>
<keyword evidence="8" id="KW-1185">Reference proteome</keyword>
<organism evidence="7 8">
    <name type="scientific">Sphagnurus paluster</name>
    <dbReference type="NCBI Taxonomy" id="117069"/>
    <lineage>
        <taxon>Eukaryota</taxon>
        <taxon>Fungi</taxon>
        <taxon>Dikarya</taxon>
        <taxon>Basidiomycota</taxon>
        <taxon>Agaricomycotina</taxon>
        <taxon>Agaricomycetes</taxon>
        <taxon>Agaricomycetidae</taxon>
        <taxon>Agaricales</taxon>
        <taxon>Tricholomatineae</taxon>
        <taxon>Lyophyllaceae</taxon>
        <taxon>Sphagnurus</taxon>
    </lineage>
</organism>
<dbReference type="OrthoDB" id="440676at2759"/>
<feature type="domain" description="Chromatin assembly factor 1 subunit A dimerization" evidence="6">
    <location>
        <begin position="418"/>
        <end position="489"/>
    </location>
</feature>
<dbReference type="PANTHER" id="PTHR15272:SF0">
    <property type="entry name" value="CHROMATIN ASSEMBLY FACTOR 1 SUBUNIT A"/>
    <property type="match status" value="1"/>
</dbReference>
<evidence type="ECO:0000259" key="6">
    <source>
        <dbReference type="Pfam" id="PF12253"/>
    </source>
</evidence>
<sequence>MLEDRIKRQASPLSIIPDEHKPLIVKLAHESDRTLAALSKHIRHELLPTQDDEEGREGGTSTAMDALPLSAVETAIKSLMRRNNYGLDGIGGGRVPAAVCVWRWEVKDQHRDWLPKNARDKAEGRLAERIQATHTLTHAPKAKQDLLTIFQSLSKDEQEAILDPKGTNKLPQKEINSKPDVSQQQDVNEENNSPQSGKRKEKKRSEEDNAEQEKLDKKAAKAEKEKKEKDAQNKSRSIMANFFARPKNSPTRTPLKAPAGVAGPSKILSDFEKSFKPFVLKKDTELAPVNWFVEGRKCKKRSTDNKADDGVIVIDTDDEATSDRDVEMLTAELQTNLDVATLNTNADHLRFIISSLPPSADPLRRRAHCPHDPRLKTYNPHSVRDIVSKLSEAEIAGDTSVVRSLLSHLNDRSLLPAKVFIFSEDVRPGYYGTWTRNSRIIGPRTPFAQDVLVFDYGYDSGEEWEEEPVGDADDVVEDGEDEEDGDDPDSDADSWLVDDDDEPDISLEDLDNMSSGTPDLPPQATKRKAEDGEKKLGKKRKVVIPLVPFAKGPCWETTIGQCEYNMFDPYRIQLFNDTPYPINPFTFISTCIEDSKRDQREQAKAKPVCMDDGVFVVPDLPERLNTNTPNDATVSTSVTTPTPAVGKKVAVAPKTPFPDAHLPLVLEKITSLQAGNIGFLVEAIYRDLREHKVKKNIIEAKVREVGEKCKEKKFWVVKPGIQTPA</sequence>
<evidence type="ECO:0000256" key="4">
    <source>
        <dbReference type="ARBA" id="ARBA00023242"/>
    </source>
</evidence>
<evidence type="ECO:0000256" key="3">
    <source>
        <dbReference type="ARBA" id="ARBA00023204"/>
    </source>
</evidence>
<dbReference type="Pfam" id="PF12253">
    <property type="entry name" value="CAF1A_dimeriz"/>
    <property type="match status" value="1"/>
</dbReference>
<feature type="compositionally biased region" description="Polar residues" evidence="5">
    <location>
        <begin position="179"/>
        <end position="196"/>
    </location>
</feature>
<dbReference type="GO" id="GO:0006281">
    <property type="term" value="P:DNA repair"/>
    <property type="evidence" value="ECO:0007669"/>
    <property type="project" value="UniProtKB-KW"/>
</dbReference>
<evidence type="ECO:0000256" key="2">
    <source>
        <dbReference type="ARBA" id="ARBA00022763"/>
    </source>
</evidence>
<protein>
    <recommendedName>
        <fullName evidence="6">Chromatin assembly factor 1 subunit A dimerization domain-containing protein</fullName>
    </recommendedName>
</protein>
<name>A0A9P7KJ93_9AGAR</name>
<feature type="region of interest" description="Disordered" evidence="5">
    <location>
        <begin position="161"/>
        <end position="261"/>
    </location>
</feature>
<comment type="caution">
    <text evidence="7">The sequence shown here is derived from an EMBL/GenBank/DDBJ whole genome shotgun (WGS) entry which is preliminary data.</text>
</comment>
<dbReference type="PANTHER" id="PTHR15272">
    <property type="entry name" value="CHROMATIN ASSEMBLY FACTOR 1 SUBUNIT A CAF-1 SUBUNIT A"/>
    <property type="match status" value="1"/>
</dbReference>
<gene>
    <name evidence="7" type="ORF">H0H81_007418</name>
</gene>
<evidence type="ECO:0000313" key="7">
    <source>
        <dbReference type="EMBL" id="KAG5651779.1"/>
    </source>
</evidence>
<keyword evidence="3" id="KW-0234">DNA repair</keyword>
<dbReference type="GO" id="GO:0005634">
    <property type="term" value="C:nucleus"/>
    <property type="evidence" value="ECO:0007669"/>
    <property type="project" value="UniProtKB-SubCell"/>
</dbReference>
<dbReference type="GO" id="GO:0033186">
    <property type="term" value="C:CAF-1 complex"/>
    <property type="evidence" value="ECO:0007669"/>
    <property type="project" value="TreeGrafter"/>
</dbReference>
<evidence type="ECO:0000256" key="5">
    <source>
        <dbReference type="SAM" id="MobiDB-lite"/>
    </source>
</evidence>
<evidence type="ECO:0000256" key="1">
    <source>
        <dbReference type="ARBA" id="ARBA00004123"/>
    </source>
</evidence>
<comment type="subcellular location">
    <subcellularLocation>
        <location evidence="1">Nucleus</location>
    </subcellularLocation>
</comment>
<feature type="compositionally biased region" description="Basic and acidic residues" evidence="5">
    <location>
        <begin position="203"/>
        <end position="233"/>
    </location>
</feature>
<evidence type="ECO:0000313" key="8">
    <source>
        <dbReference type="Proteomes" id="UP000717328"/>
    </source>
</evidence>